<evidence type="ECO:0000256" key="1">
    <source>
        <dbReference type="ARBA" id="ARBA00009013"/>
    </source>
</evidence>
<feature type="domain" description="STAS" evidence="3">
    <location>
        <begin position="18"/>
        <end position="110"/>
    </location>
</feature>
<sequence length="112" mass="12005">MIRTDFHEGGVCVITPESARLTAAVAGTFRDEATRIIDGGHSRLVIDLSDVSFVDSSGLGALVALLKRVGNRGEVVVCGLGEAVAQMFHITRMERVFQSFPGPREAVLHLAQ</sequence>
<reference evidence="5" key="1">
    <citation type="submission" date="2016-10" db="EMBL/GenBank/DDBJ databases">
        <authorList>
            <person name="Varghese N."/>
            <person name="Submissions S."/>
        </authorList>
    </citation>
    <scope>NUCLEOTIDE SEQUENCE [LARGE SCALE GENOMIC DNA]</scope>
    <source>
        <strain evidence="5">CGMCC 1.7655</strain>
    </source>
</reference>
<organism evidence="4 5">
    <name type="scientific">Paracoccus chinensis</name>
    <dbReference type="NCBI Taxonomy" id="525640"/>
    <lineage>
        <taxon>Bacteria</taxon>
        <taxon>Pseudomonadati</taxon>
        <taxon>Pseudomonadota</taxon>
        <taxon>Alphaproteobacteria</taxon>
        <taxon>Rhodobacterales</taxon>
        <taxon>Paracoccaceae</taxon>
        <taxon>Paracoccus</taxon>
    </lineage>
</organism>
<evidence type="ECO:0000259" key="3">
    <source>
        <dbReference type="PROSITE" id="PS50801"/>
    </source>
</evidence>
<dbReference type="RefSeq" id="WP_090756868.1">
    <property type="nucleotide sequence ID" value="NZ_FNGE01000014.1"/>
</dbReference>
<proteinExistence type="inferred from homology"/>
<name>A0A1G9LBZ5_9RHOB</name>
<dbReference type="CDD" id="cd07043">
    <property type="entry name" value="STAS_anti-anti-sigma_factors"/>
    <property type="match status" value="1"/>
</dbReference>
<comment type="similarity">
    <text evidence="1 2">Belongs to the anti-sigma-factor antagonist family.</text>
</comment>
<protein>
    <recommendedName>
        <fullName evidence="2">Anti-sigma factor antagonist</fullName>
    </recommendedName>
</protein>
<dbReference type="Pfam" id="PF01740">
    <property type="entry name" value="STAS"/>
    <property type="match status" value="1"/>
</dbReference>
<evidence type="ECO:0000313" key="4">
    <source>
        <dbReference type="EMBL" id="SDL59492.1"/>
    </source>
</evidence>
<dbReference type="InterPro" id="IPR036513">
    <property type="entry name" value="STAS_dom_sf"/>
</dbReference>
<evidence type="ECO:0000256" key="2">
    <source>
        <dbReference type="RuleBase" id="RU003749"/>
    </source>
</evidence>
<dbReference type="STRING" id="525640.SAMN04487971_11438"/>
<dbReference type="InterPro" id="IPR003658">
    <property type="entry name" value="Anti-sigma_ant"/>
</dbReference>
<dbReference type="EMBL" id="FNGE01000014">
    <property type="protein sequence ID" value="SDL59492.1"/>
    <property type="molecule type" value="Genomic_DNA"/>
</dbReference>
<dbReference type="OrthoDB" id="9796076at2"/>
<dbReference type="NCBIfam" id="TIGR00377">
    <property type="entry name" value="ant_ant_sig"/>
    <property type="match status" value="1"/>
</dbReference>
<dbReference type="AlphaFoldDB" id="A0A1G9LBZ5"/>
<dbReference type="SUPFAM" id="SSF52091">
    <property type="entry name" value="SpoIIaa-like"/>
    <property type="match status" value="1"/>
</dbReference>
<evidence type="ECO:0000313" key="5">
    <source>
        <dbReference type="Proteomes" id="UP000199555"/>
    </source>
</evidence>
<dbReference type="Gene3D" id="3.30.750.24">
    <property type="entry name" value="STAS domain"/>
    <property type="match status" value="1"/>
</dbReference>
<dbReference type="PANTHER" id="PTHR33495:SF2">
    <property type="entry name" value="ANTI-SIGMA FACTOR ANTAGONIST TM_1081-RELATED"/>
    <property type="match status" value="1"/>
</dbReference>
<keyword evidence="5" id="KW-1185">Reference proteome</keyword>
<dbReference type="InterPro" id="IPR002645">
    <property type="entry name" value="STAS_dom"/>
</dbReference>
<dbReference type="GO" id="GO:0043856">
    <property type="term" value="F:anti-sigma factor antagonist activity"/>
    <property type="evidence" value="ECO:0007669"/>
    <property type="project" value="InterPro"/>
</dbReference>
<dbReference type="PANTHER" id="PTHR33495">
    <property type="entry name" value="ANTI-SIGMA FACTOR ANTAGONIST TM_1081-RELATED-RELATED"/>
    <property type="match status" value="1"/>
</dbReference>
<accession>A0A1G9LBZ5</accession>
<gene>
    <name evidence="4" type="ORF">SAMN04487971_11438</name>
</gene>
<dbReference type="Proteomes" id="UP000199555">
    <property type="component" value="Unassembled WGS sequence"/>
</dbReference>
<dbReference type="PROSITE" id="PS50801">
    <property type="entry name" value="STAS"/>
    <property type="match status" value="1"/>
</dbReference>